<dbReference type="PROSITE" id="PS51257">
    <property type="entry name" value="PROKAR_LIPOPROTEIN"/>
    <property type="match status" value="1"/>
</dbReference>
<feature type="transmembrane region" description="Helical" evidence="1">
    <location>
        <begin position="12"/>
        <end position="36"/>
    </location>
</feature>
<keyword evidence="1" id="KW-0472">Membrane</keyword>
<sequence>MMSRRHPSMDAMVAVLAVVVGCAMVYFSAISLYTYLQTGEILFRSRAGSVSVGAHAALWHLGQVVFGAFCVAYGASVLHRKLACVSTSGRGERAI</sequence>
<proteinExistence type="predicted"/>
<evidence type="ECO:0000313" key="3">
    <source>
        <dbReference type="Proteomes" id="UP000052230"/>
    </source>
</evidence>
<keyword evidence="3" id="KW-1185">Reference proteome</keyword>
<dbReference type="EMBL" id="CCXZ01000166">
    <property type="protein sequence ID" value="CEG17787.1"/>
    <property type="molecule type" value="Genomic_DNA"/>
</dbReference>
<reference evidence="2 3" key="1">
    <citation type="submission" date="2014-09" db="EMBL/GenBank/DDBJ databases">
        <authorList>
            <person name="Regsiter A."/>
        </authorList>
    </citation>
    <scope>NUCLEOTIDE SEQUENCE [LARGE SCALE GENOMIC DNA]</scope>
</reference>
<name>A0A0U5GCH3_XANCI</name>
<protein>
    <submittedName>
        <fullName evidence="2">Putative membrane protein</fullName>
    </submittedName>
</protein>
<dbReference type="KEGG" id="xcr:J163_00312"/>
<dbReference type="KEGG" id="xcw:J162_00312"/>
<organism evidence="2 3">
    <name type="scientific">Xanthomonas citri pv. citri</name>
    <dbReference type="NCBI Taxonomy" id="611301"/>
    <lineage>
        <taxon>Bacteria</taxon>
        <taxon>Pseudomonadati</taxon>
        <taxon>Pseudomonadota</taxon>
        <taxon>Gammaproteobacteria</taxon>
        <taxon>Lysobacterales</taxon>
        <taxon>Lysobacteraceae</taxon>
        <taxon>Xanthomonas</taxon>
    </lineage>
</organism>
<dbReference type="KEGG" id="xcu:J159_00313"/>
<evidence type="ECO:0000256" key="1">
    <source>
        <dbReference type="SAM" id="Phobius"/>
    </source>
</evidence>
<dbReference type="KEGG" id="xcm:J164_00312"/>
<dbReference type="AlphaFoldDB" id="A0A0U5GCH3"/>
<accession>A0A0U5GCH3</accession>
<comment type="caution">
    <text evidence="2">The sequence shown here is derived from an EMBL/GenBank/DDBJ whole genome shotgun (WGS) entry which is preliminary data.</text>
</comment>
<feature type="transmembrane region" description="Helical" evidence="1">
    <location>
        <begin position="56"/>
        <end position="78"/>
    </location>
</feature>
<keyword evidence="1" id="KW-1133">Transmembrane helix</keyword>
<dbReference type="KEGG" id="xcf:J172_00306"/>
<dbReference type="Proteomes" id="UP000052230">
    <property type="component" value="Unassembled WGS sequence"/>
</dbReference>
<keyword evidence="1" id="KW-0812">Transmembrane</keyword>
<dbReference type="KEGG" id="xcn:J169_00311"/>
<evidence type="ECO:0000313" key="2">
    <source>
        <dbReference type="EMBL" id="CEG17787.1"/>
    </source>
</evidence>
<gene>
    <name evidence="2" type="ORF">XAC3562_70053</name>
</gene>